<evidence type="ECO:0000256" key="4">
    <source>
        <dbReference type="SAM" id="SignalP"/>
    </source>
</evidence>
<dbReference type="GO" id="GO:0006508">
    <property type="term" value="P:proteolysis"/>
    <property type="evidence" value="ECO:0007669"/>
    <property type="project" value="InterPro"/>
</dbReference>
<name>A0AAV7LCZ5_PLEWA</name>
<proteinExistence type="inferred from homology"/>
<evidence type="ECO:0000313" key="7">
    <source>
        <dbReference type="Proteomes" id="UP001066276"/>
    </source>
</evidence>
<comment type="caution">
    <text evidence="6">The sequence shown here is derived from an EMBL/GenBank/DDBJ whole genome shotgun (WGS) entry which is preliminary data.</text>
</comment>
<reference evidence="6" key="1">
    <citation type="journal article" date="2022" name="bioRxiv">
        <title>Sequencing and chromosome-scale assembly of the giantPleurodeles waltlgenome.</title>
        <authorList>
            <person name="Brown T."/>
            <person name="Elewa A."/>
            <person name="Iarovenko S."/>
            <person name="Subramanian E."/>
            <person name="Araus A.J."/>
            <person name="Petzold A."/>
            <person name="Susuki M."/>
            <person name="Suzuki K.-i.T."/>
            <person name="Hayashi T."/>
            <person name="Toyoda A."/>
            <person name="Oliveira C."/>
            <person name="Osipova E."/>
            <person name="Leigh N.D."/>
            <person name="Simon A."/>
            <person name="Yun M.H."/>
        </authorList>
    </citation>
    <scope>NUCLEOTIDE SEQUENCE</scope>
    <source>
        <strain evidence="6">20211129_DDA</strain>
        <tissue evidence="6">Liver</tissue>
    </source>
</reference>
<evidence type="ECO:0000313" key="6">
    <source>
        <dbReference type="EMBL" id="KAJ1088345.1"/>
    </source>
</evidence>
<dbReference type="Pfam" id="PF00246">
    <property type="entry name" value="Peptidase_M14"/>
    <property type="match status" value="1"/>
</dbReference>
<dbReference type="InterPro" id="IPR000834">
    <property type="entry name" value="Peptidase_M14"/>
</dbReference>
<accession>A0AAV7LCZ5</accession>
<protein>
    <recommendedName>
        <fullName evidence="5">Peptidase M14 domain-containing protein</fullName>
    </recommendedName>
</protein>
<gene>
    <name evidence="6" type="ORF">NDU88_001502</name>
</gene>
<dbReference type="GO" id="GO:0008270">
    <property type="term" value="F:zinc ion binding"/>
    <property type="evidence" value="ECO:0007669"/>
    <property type="project" value="InterPro"/>
</dbReference>
<dbReference type="GO" id="GO:0004181">
    <property type="term" value="F:metallocarboxypeptidase activity"/>
    <property type="evidence" value="ECO:0007669"/>
    <property type="project" value="InterPro"/>
</dbReference>
<evidence type="ECO:0000256" key="1">
    <source>
        <dbReference type="ARBA" id="ARBA00005988"/>
    </source>
</evidence>
<dbReference type="InterPro" id="IPR036990">
    <property type="entry name" value="M14A-like_propep"/>
</dbReference>
<keyword evidence="2" id="KW-0479">Metal-binding</keyword>
<sequence length="98" mass="11306">MEFLLLTSVLSVTFALPSGNRYDRDKVLRVYPQDVEQVNILKNLAKTTKIDAWTRDIVKKNPKRVSHVQIGRTAEGRPIYALKILLVVHPWTGYLMWA</sequence>
<dbReference type="SUPFAM" id="SSF53187">
    <property type="entry name" value="Zn-dependent exopeptidases"/>
    <property type="match status" value="1"/>
</dbReference>
<organism evidence="6 7">
    <name type="scientific">Pleurodeles waltl</name>
    <name type="common">Iberian ribbed newt</name>
    <dbReference type="NCBI Taxonomy" id="8319"/>
    <lineage>
        <taxon>Eukaryota</taxon>
        <taxon>Metazoa</taxon>
        <taxon>Chordata</taxon>
        <taxon>Craniata</taxon>
        <taxon>Vertebrata</taxon>
        <taxon>Euteleostomi</taxon>
        <taxon>Amphibia</taxon>
        <taxon>Batrachia</taxon>
        <taxon>Caudata</taxon>
        <taxon>Salamandroidea</taxon>
        <taxon>Salamandridae</taxon>
        <taxon>Pleurodelinae</taxon>
        <taxon>Pleurodeles</taxon>
    </lineage>
</organism>
<dbReference type="SUPFAM" id="SSF54897">
    <property type="entry name" value="Protease propeptides/inhibitors"/>
    <property type="match status" value="1"/>
</dbReference>
<evidence type="ECO:0000259" key="5">
    <source>
        <dbReference type="Pfam" id="PF00246"/>
    </source>
</evidence>
<dbReference type="Gene3D" id="3.30.70.340">
    <property type="entry name" value="Metallocarboxypeptidase-like"/>
    <property type="match status" value="1"/>
</dbReference>
<dbReference type="AlphaFoldDB" id="A0AAV7LCZ5"/>
<evidence type="ECO:0000256" key="2">
    <source>
        <dbReference type="ARBA" id="ARBA00022723"/>
    </source>
</evidence>
<dbReference type="EMBL" id="JANPWB010000015">
    <property type="protein sequence ID" value="KAJ1088345.1"/>
    <property type="molecule type" value="Genomic_DNA"/>
</dbReference>
<feature type="signal peptide" evidence="4">
    <location>
        <begin position="1"/>
        <end position="15"/>
    </location>
</feature>
<feature type="domain" description="Peptidase M14" evidence="5">
    <location>
        <begin position="50"/>
        <end position="84"/>
    </location>
</feature>
<dbReference type="Proteomes" id="UP001066276">
    <property type="component" value="Chromosome 11"/>
</dbReference>
<keyword evidence="7" id="KW-1185">Reference proteome</keyword>
<comment type="similarity">
    <text evidence="1">Belongs to the peptidase M14 family.</text>
</comment>
<keyword evidence="3" id="KW-0862">Zinc</keyword>
<feature type="chain" id="PRO_5043563566" description="Peptidase M14 domain-containing protein" evidence="4">
    <location>
        <begin position="16"/>
        <end position="98"/>
    </location>
</feature>
<keyword evidence="4" id="KW-0732">Signal</keyword>
<evidence type="ECO:0000256" key="3">
    <source>
        <dbReference type="ARBA" id="ARBA00022833"/>
    </source>
</evidence>